<dbReference type="PANTHER" id="PTHR40763">
    <property type="entry name" value="MEMBRANE PROTEIN-RELATED"/>
    <property type="match status" value="1"/>
</dbReference>
<dbReference type="PANTHER" id="PTHR40763:SF4">
    <property type="entry name" value="DUF1707 DOMAIN-CONTAINING PROTEIN"/>
    <property type="match status" value="1"/>
</dbReference>
<organism evidence="3 4">
    <name type="scientific">Gordonia cholesterolivorans</name>
    <dbReference type="NCBI Taxonomy" id="559625"/>
    <lineage>
        <taxon>Bacteria</taxon>
        <taxon>Bacillati</taxon>
        <taxon>Actinomycetota</taxon>
        <taxon>Actinomycetes</taxon>
        <taxon>Mycobacteriales</taxon>
        <taxon>Gordoniaceae</taxon>
        <taxon>Gordonia</taxon>
    </lineage>
</organism>
<accession>A0ABP5TZH9</accession>
<proteinExistence type="predicted"/>
<dbReference type="Proteomes" id="UP001501170">
    <property type="component" value="Unassembled WGS sequence"/>
</dbReference>
<comment type="caution">
    <text evidence="3">The sequence shown here is derived from an EMBL/GenBank/DDBJ whole genome shotgun (WGS) entry which is preliminary data.</text>
</comment>
<dbReference type="Pfam" id="PF08044">
    <property type="entry name" value="DUF1707"/>
    <property type="match status" value="1"/>
</dbReference>
<evidence type="ECO:0000313" key="3">
    <source>
        <dbReference type="EMBL" id="GAA2365664.1"/>
    </source>
</evidence>
<protein>
    <recommendedName>
        <fullName evidence="2">DUF1707 domain-containing protein</fullName>
    </recommendedName>
</protein>
<evidence type="ECO:0000313" key="4">
    <source>
        <dbReference type="Proteomes" id="UP001501170"/>
    </source>
</evidence>
<reference evidence="4" key="1">
    <citation type="journal article" date="2019" name="Int. J. Syst. Evol. Microbiol.">
        <title>The Global Catalogue of Microorganisms (GCM) 10K type strain sequencing project: providing services to taxonomists for standard genome sequencing and annotation.</title>
        <authorList>
            <consortium name="The Broad Institute Genomics Platform"/>
            <consortium name="The Broad Institute Genome Sequencing Center for Infectious Disease"/>
            <person name="Wu L."/>
            <person name="Ma J."/>
        </authorList>
    </citation>
    <scope>NUCLEOTIDE SEQUENCE [LARGE SCALE GENOMIC DNA]</scope>
    <source>
        <strain evidence="4">JCM 16227</strain>
    </source>
</reference>
<evidence type="ECO:0000259" key="2">
    <source>
        <dbReference type="Pfam" id="PF08044"/>
    </source>
</evidence>
<feature type="region of interest" description="Disordered" evidence="1">
    <location>
        <begin position="1"/>
        <end position="24"/>
    </location>
</feature>
<gene>
    <name evidence="3" type="ORF">GCM10009855_01090</name>
</gene>
<dbReference type="InterPro" id="IPR012551">
    <property type="entry name" value="DUF1707_SHOCT-like"/>
</dbReference>
<dbReference type="EMBL" id="BAAARB010000001">
    <property type="protein sequence ID" value="GAA2365664.1"/>
    <property type="molecule type" value="Genomic_DNA"/>
</dbReference>
<sequence length="226" mass="23327">MSRLGQMSDIEPRTSRAPQPSAGDAAAMLVSDADRERTHSYLSAAMTMGVLTPEEYSRRAGDASVARTRADLDALTRDLPLDQLRSVAADAAFGQTRVSASGADPVTSASGFFGGTEVGGGAVVGDRLKATAVMGGVVLDLRNVEYTAPMLTVKCKAIMGGVDIVVPPDVTVEVHGRAVMGGFDGSAAGPGGEGAPRVVITGFSLMGGVRVQRRGRADRLGPRRAR</sequence>
<keyword evidence="4" id="KW-1185">Reference proteome</keyword>
<name>A0ABP5TZH9_9ACTN</name>
<feature type="domain" description="DUF1707" evidence="2">
    <location>
        <begin position="28"/>
        <end position="80"/>
    </location>
</feature>
<evidence type="ECO:0000256" key="1">
    <source>
        <dbReference type="SAM" id="MobiDB-lite"/>
    </source>
</evidence>